<keyword evidence="15" id="KW-1185">Reference proteome</keyword>
<keyword evidence="5 9" id="KW-0067">ATP-binding</keyword>
<dbReference type="SUPFAM" id="SSF47323">
    <property type="entry name" value="Anticodon-binding domain of a subclass of class I aminoacyl-tRNA synthetases"/>
    <property type="match status" value="1"/>
</dbReference>
<dbReference type="SUPFAM" id="SSF55190">
    <property type="entry name" value="Arginyl-tRNA synthetase (ArgRS), N-terminal 'additional' domain"/>
    <property type="match status" value="1"/>
</dbReference>
<dbReference type="PANTHER" id="PTHR11956:SF5">
    <property type="entry name" value="ARGININE--TRNA LIGASE, CYTOPLASMIC"/>
    <property type="match status" value="1"/>
</dbReference>
<evidence type="ECO:0000256" key="3">
    <source>
        <dbReference type="ARBA" id="ARBA00022598"/>
    </source>
</evidence>
<dbReference type="GO" id="GO:0005737">
    <property type="term" value="C:cytoplasm"/>
    <property type="evidence" value="ECO:0007669"/>
    <property type="project" value="UniProtKB-SubCell"/>
</dbReference>
<dbReference type="EMBL" id="QGHA01000003">
    <property type="protein sequence ID" value="PWK78292.1"/>
    <property type="molecule type" value="Genomic_DNA"/>
</dbReference>
<keyword evidence="4 9" id="KW-0547">Nucleotide-binding</keyword>
<evidence type="ECO:0000256" key="6">
    <source>
        <dbReference type="ARBA" id="ARBA00022917"/>
    </source>
</evidence>
<dbReference type="Gene3D" id="1.10.730.10">
    <property type="entry name" value="Isoleucyl-tRNA Synthetase, Domain 1"/>
    <property type="match status" value="1"/>
</dbReference>
<dbReference type="GO" id="GO:0006420">
    <property type="term" value="P:arginyl-tRNA aminoacylation"/>
    <property type="evidence" value="ECO:0007669"/>
    <property type="project" value="UniProtKB-UniRule"/>
</dbReference>
<dbReference type="SMART" id="SM01016">
    <property type="entry name" value="Arg_tRNA_synt_N"/>
    <property type="match status" value="1"/>
</dbReference>
<dbReference type="GO" id="GO:0004814">
    <property type="term" value="F:arginine-tRNA ligase activity"/>
    <property type="evidence" value="ECO:0007669"/>
    <property type="project" value="UniProtKB-UniRule"/>
</dbReference>
<dbReference type="InterPro" id="IPR005148">
    <property type="entry name" value="Arg-tRNA-synth_N"/>
</dbReference>
<dbReference type="InterPro" id="IPR008909">
    <property type="entry name" value="DALR_anticod-bd"/>
</dbReference>
<keyword evidence="6 9" id="KW-0648">Protein biosynthesis</keyword>
<feature type="domain" description="DALR anticodon binding" evidence="12">
    <location>
        <begin position="527"/>
        <end position="642"/>
    </location>
</feature>
<evidence type="ECO:0000256" key="8">
    <source>
        <dbReference type="ARBA" id="ARBA00049339"/>
    </source>
</evidence>
<dbReference type="HAMAP" id="MF_00123">
    <property type="entry name" value="Arg_tRNA_synth"/>
    <property type="match status" value="1"/>
</dbReference>
<keyword evidence="7 9" id="KW-0030">Aminoacyl-tRNA synthetase</keyword>
<keyword evidence="3 9" id="KW-0436">Ligase</keyword>
<dbReference type="InterPro" id="IPR009080">
    <property type="entry name" value="tRNAsynth_Ia_anticodon-bd"/>
</dbReference>
<evidence type="ECO:0000259" key="12">
    <source>
        <dbReference type="SMART" id="SM00836"/>
    </source>
</evidence>
<evidence type="ECO:0000256" key="2">
    <source>
        <dbReference type="ARBA" id="ARBA00022490"/>
    </source>
</evidence>
<feature type="domain" description="Arginyl tRNA synthetase N-terminal" evidence="13">
    <location>
        <begin position="2"/>
        <end position="85"/>
    </location>
</feature>
<dbReference type="PROSITE" id="PS00178">
    <property type="entry name" value="AA_TRNA_LIGASE_I"/>
    <property type="match status" value="1"/>
</dbReference>
<dbReference type="EC" id="6.1.1.19" evidence="9"/>
<accession>A0A316HTJ7</accession>
<dbReference type="SMART" id="SM00836">
    <property type="entry name" value="DALR_1"/>
    <property type="match status" value="1"/>
</dbReference>
<reference evidence="14 15" key="1">
    <citation type="submission" date="2018-05" db="EMBL/GenBank/DDBJ databases">
        <title>Genomic Encyclopedia of Archaeal and Bacterial Type Strains, Phase II (KMG-II): from individual species to whole genera.</title>
        <authorList>
            <person name="Goeker M."/>
        </authorList>
    </citation>
    <scope>NUCLEOTIDE SEQUENCE [LARGE SCALE GENOMIC DNA]</scope>
    <source>
        <strain evidence="14 15">DSM 19975</strain>
    </source>
</reference>
<evidence type="ECO:0000256" key="10">
    <source>
        <dbReference type="RuleBase" id="RU363038"/>
    </source>
</evidence>
<dbReference type="AlphaFoldDB" id="A0A316HTJ7"/>
<dbReference type="RefSeq" id="WP_109607852.1">
    <property type="nucleotide sequence ID" value="NZ_QGHA01000003.1"/>
</dbReference>
<comment type="subcellular location">
    <subcellularLocation>
        <location evidence="9">Cytoplasm</location>
    </subcellularLocation>
</comment>
<gene>
    <name evidence="9" type="primary">argS</name>
    <name evidence="14" type="ORF">LX99_02132</name>
</gene>
<feature type="short sequence motif" description="'HIGH' region" evidence="9">
    <location>
        <begin position="120"/>
        <end position="130"/>
    </location>
</feature>
<dbReference type="Gene3D" id="3.40.50.620">
    <property type="entry name" value="HUPs"/>
    <property type="match status" value="1"/>
</dbReference>
<name>A0A316HTJ7_9SPHI</name>
<evidence type="ECO:0000313" key="14">
    <source>
        <dbReference type="EMBL" id="PWK78292.1"/>
    </source>
</evidence>
<keyword evidence="11" id="KW-0175">Coiled coil</keyword>
<dbReference type="PRINTS" id="PR01038">
    <property type="entry name" value="TRNASYNTHARG"/>
</dbReference>
<dbReference type="SUPFAM" id="SSF52374">
    <property type="entry name" value="Nucleotidylyl transferase"/>
    <property type="match status" value="1"/>
</dbReference>
<comment type="caution">
    <text evidence="14">The sequence shown here is derived from an EMBL/GenBank/DDBJ whole genome shotgun (WGS) entry which is preliminary data.</text>
</comment>
<keyword evidence="2 9" id="KW-0963">Cytoplasm</keyword>
<dbReference type="Proteomes" id="UP000245678">
    <property type="component" value="Unassembled WGS sequence"/>
</dbReference>
<comment type="catalytic activity">
    <reaction evidence="8 9">
        <text>tRNA(Arg) + L-arginine + ATP = L-arginyl-tRNA(Arg) + AMP + diphosphate</text>
        <dbReference type="Rhea" id="RHEA:20301"/>
        <dbReference type="Rhea" id="RHEA-COMP:9658"/>
        <dbReference type="Rhea" id="RHEA-COMP:9673"/>
        <dbReference type="ChEBI" id="CHEBI:30616"/>
        <dbReference type="ChEBI" id="CHEBI:32682"/>
        <dbReference type="ChEBI" id="CHEBI:33019"/>
        <dbReference type="ChEBI" id="CHEBI:78442"/>
        <dbReference type="ChEBI" id="CHEBI:78513"/>
        <dbReference type="ChEBI" id="CHEBI:456215"/>
        <dbReference type="EC" id="6.1.1.19"/>
    </reaction>
</comment>
<sequence>MDFIIEAAVKAVKHLYQTDIEPAAVSIQETRKEFDGQVTIVTFPFTKFSRKGPEQTGTEIGEYVKNELKEVASFNVIKGFLNISISDEYWINRLYHTITADDFAVAKPNGQKVMVEYSSPNTNKPLHLGHVRNNLLGYSVAEILAADGYEVIKTNLVNDRGIHICKSMLAWQKFGNGETPESSGMKGDHLVGKYYVLFDKELREQLKPILAEVYENNNLSAFKEAQKVKIEEALATIAKVKDKQAQTPQSNAKLLKELADKIEAEEDKIKEVAKNVTPIMIETQQMLQKWEAGDEEVMNLWRTMNGWVYAGFAETYKQLGVDFDKYYYESNTYLLGKDIIEEGLEKGVFFKKEDNSVWIDLTADGLDEKLVLRGDGTSVYITQDMGTAQLKYNDYHMDKSVYVVGNEQDYHFKVLFLILQKLGKVGADGLFHLSYGMVDLPSGKMKSREGTVVDADDLMAEMEATAKQQTEEMGKVEGFSEADKAELYHTIGMGALKYFLLKVDPKKRLLFDPNESVDFQGHTGPFIQYTHARIKSVLSRAGYQPQNKPAVTELADVERDLVVMLDKYPETVKEAAKGYSPAVIANYVYELAKTYNKFYHEKSILQAEDEDSKQFRLILSASSAKVISKGMKLLGIEVPERM</sequence>
<protein>
    <recommendedName>
        <fullName evidence="9">Arginine--tRNA ligase</fullName>
        <ecNumber evidence="9">6.1.1.19</ecNumber>
    </recommendedName>
    <alternativeName>
        <fullName evidence="9">Arginyl-tRNA synthetase</fullName>
        <shortName evidence="9">ArgRS</shortName>
    </alternativeName>
</protein>
<evidence type="ECO:0000256" key="9">
    <source>
        <dbReference type="HAMAP-Rule" id="MF_00123"/>
    </source>
</evidence>
<comment type="subunit">
    <text evidence="9">Monomer.</text>
</comment>
<dbReference type="InterPro" id="IPR001412">
    <property type="entry name" value="aa-tRNA-synth_I_CS"/>
</dbReference>
<comment type="similarity">
    <text evidence="1 9 10">Belongs to the class-I aminoacyl-tRNA synthetase family.</text>
</comment>
<dbReference type="InterPro" id="IPR014729">
    <property type="entry name" value="Rossmann-like_a/b/a_fold"/>
</dbReference>
<dbReference type="GO" id="GO:0005524">
    <property type="term" value="F:ATP binding"/>
    <property type="evidence" value="ECO:0007669"/>
    <property type="project" value="UniProtKB-UniRule"/>
</dbReference>
<feature type="coiled-coil region" evidence="11">
    <location>
        <begin position="223"/>
        <end position="275"/>
    </location>
</feature>
<dbReference type="Gene3D" id="3.30.1360.70">
    <property type="entry name" value="Arginyl tRNA synthetase N-terminal domain"/>
    <property type="match status" value="1"/>
</dbReference>
<evidence type="ECO:0000256" key="4">
    <source>
        <dbReference type="ARBA" id="ARBA00022741"/>
    </source>
</evidence>
<evidence type="ECO:0000259" key="13">
    <source>
        <dbReference type="SMART" id="SM01016"/>
    </source>
</evidence>
<evidence type="ECO:0000256" key="7">
    <source>
        <dbReference type="ARBA" id="ARBA00023146"/>
    </source>
</evidence>
<dbReference type="Pfam" id="PF05746">
    <property type="entry name" value="DALR_1"/>
    <property type="match status" value="1"/>
</dbReference>
<evidence type="ECO:0000256" key="11">
    <source>
        <dbReference type="SAM" id="Coils"/>
    </source>
</evidence>
<dbReference type="Pfam" id="PF00750">
    <property type="entry name" value="tRNA-synt_1d"/>
    <property type="match status" value="2"/>
</dbReference>
<dbReference type="InterPro" id="IPR035684">
    <property type="entry name" value="ArgRS_core"/>
</dbReference>
<organism evidence="14 15">
    <name type="scientific">Mucilaginibacter oryzae</name>
    <dbReference type="NCBI Taxonomy" id="468058"/>
    <lineage>
        <taxon>Bacteria</taxon>
        <taxon>Pseudomonadati</taxon>
        <taxon>Bacteroidota</taxon>
        <taxon>Sphingobacteriia</taxon>
        <taxon>Sphingobacteriales</taxon>
        <taxon>Sphingobacteriaceae</taxon>
        <taxon>Mucilaginibacter</taxon>
    </lineage>
</organism>
<evidence type="ECO:0000256" key="5">
    <source>
        <dbReference type="ARBA" id="ARBA00022840"/>
    </source>
</evidence>
<dbReference type="InterPro" id="IPR036695">
    <property type="entry name" value="Arg-tRNA-synth_N_sf"/>
</dbReference>
<dbReference type="FunFam" id="1.10.730.10:FF:000006">
    <property type="entry name" value="Arginyl-tRNA synthetase 2, mitochondrial"/>
    <property type="match status" value="1"/>
</dbReference>
<proteinExistence type="inferred from homology"/>
<evidence type="ECO:0000313" key="15">
    <source>
        <dbReference type="Proteomes" id="UP000245678"/>
    </source>
</evidence>
<evidence type="ECO:0000256" key="1">
    <source>
        <dbReference type="ARBA" id="ARBA00005594"/>
    </source>
</evidence>
<dbReference type="PANTHER" id="PTHR11956">
    <property type="entry name" value="ARGINYL-TRNA SYNTHETASE"/>
    <property type="match status" value="1"/>
</dbReference>
<dbReference type="NCBIfam" id="TIGR00456">
    <property type="entry name" value="argS"/>
    <property type="match status" value="1"/>
</dbReference>
<dbReference type="InterPro" id="IPR001278">
    <property type="entry name" value="Arg-tRNA-ligase"/>
</dbReference>